<keyword evidence="2" id="KW-1133">Transmembrane helix</keyword>
<feature type="transmembrane region" description="Helical" evidence="2">
    <location>
        <begin position="100"/>
        <end position="125"/>
    </location>
</feature>
<comment type="caution">
    <text evidence="3">The sequence shown here is derived from an EMBL/GenBank/DDBJ whole genome shotgun (WGS) entry which is preliminary data.</text>
</comment>
<feature type="region of interest" description="Disordered" evidence="1">
    <location>
        <begin position="153"/>
        <end position="172"/>
    </location>
</feature>
<name>A0A9W7D2I9_9STRA</name>
<dbReference type="EMBL" id="BSXT01002798">
    <property type="protein sequence ID" value="GMF50983.1"/>
    <property type="molecule type" value="Genomic_DNA"/>
</dbReference>
<keyword evidence="4" id="KW-1185">Reference proteome</keyword>
<protein>
    <submittedName>
        <fullName evidence="3">Unnamed protein product</fullName>
    </submittedName>
</protein>
<gene>
    <name evidence="3" type="ORF">Pfra01_002048000</name>
</gene>
<feature type="transmembrane region" description="Helical" evidence="2">
    <location>
        <begin position="283"/>
        <end position="306"/>
    </location>
</feature>
<reference evidence="3" key="1">
    <citation type="submission" date="2023-04" db="EMBL/GenBank/DDBJ databases">
        <title>Phytophthora fragariaefolia NBRC 109709.</title>
        <authorList>
            <person name="Ichikawa N."/>
            <person name="Sato H."/>
            <person name="Tonouchi N."/>
        </authorList>
    </citation>
    <scope>NUCLEOTIDE SEQUENCE</scope>
    <source>
        <strain evidence="3">NBRC 109709</strain>
    </source>
</reference>
<organism evidence="3 4">
    <name type="scientific">Phytophthora fragariaefolia</name>
    <dbReference type="NCBI Taxonomy" id="1490495"/>
    <lineage>
        <taxon>Eukaryota</taxon>
        <taxon>Sar</taxon>
        <taxon>Stramenopiles</taxon>
        <taxon>Oomycota</taxon>
        <taxon>Peronosporomycetes</taxon>
        <taxon>Peronosporales</taxon>
        <taxon>Peronosporaceae</taxon>
        <taxon>Phytophthora</taxon>
    </lineage>
</organism>
<evidence type="ECO:0000313" key="3">
    <source>
        <dbReference type="EMBL" id="GMF50983.1"/>
    </source>
</evidence>
<feature type="transmembrane region" description="Helical" evidence="2">
    <location>
        <begin position="421"/>
        <end position="445"/>
    </location>
</feature>
<accession>A0A9W7D2I9</accession>
<keyword evidence="2" id="KW-0472">Membrane</keyword>
<dbReference type="AlphaFoldDB" id="A0A9W7D2I9"/>
<proteinExistence type="predicted"/>
<dbReference type="Proteomes" id="UP001165121">
    <property type="component" value="Unassembled WGS sequence"/>
</dbReference>
<dbReference type="OrthoDB" id="2015831at2759"/>
<feature type="transmembrane region" description="Helical" evidence="2">
    <location>
        <begin position="54"/>
        <end position="80"/>
    </location>
</feature>
<sequence length="498" mass="55672">MAQPGYIEEDDDFGVERDVFRVVGKWLPASKVRRISKPKAQVELTESLSPFEFVAVWALLLALHGLCGSYLIAVAMLYFFMENPLMAYNANLLALPEHRYFRLFGALVGILGGLHGLQLILHLIWSVKAHTPTVFPRAAMVSRVDAFIRRQKKMKVQPTASRSSRPSRSSWSRDSISAISSFTAAGLRDAFSVEGSNFALVFITRKFVEAVSQIVQCHRYSTLIGRVWINQVYVGIVVANYWATPLLDHLMFAASKCQVKRVSTCRISQEYVPKSIRERTLSVTVDTLLTMMSCMILPLIIFVPYAKEFDDSWYGFPTEILYGDVSFPNLIRENQALFALNFLDGITKLIPHLSIVLATASISLILELHSPTRLRRKSNSNISILSSTAVRGGSRISKSIKNTLKAIQPTPVVGLSFVRRVVVPCTFVAAGFLVLGLHIHAAFIASTADDATMKMCLQGLRPWFAVNVSCSVLEYNCYKHMAYPLRRVGHLTICRMTP</sequence>
<feature type="compositionally biased region" description="Low complexity" evidence="1">
    <location>
        <begin position="161"/>
        <end position="172"/>
    </location>
</feature>
<evidence type="ECO:0000256" key="1">
    <source>
        <dbReference type="SAM" id="MobiDB-lite"/>
    </source>
</evidence>
<keyword evidence="2" id="KW-0812">Transmembrane</keyword>
<evidence type="ECO:0000313" key="4">
    <source>
        <dbReference type="Proteomes" id="UP001165121"/>
    </source>
</evidence>
<evidence type="ECO:0000256" key="2">
    <source>
        <dbReference type="SAM" id="Phobius"/>
    </source>
</evidence>
<feature type="transmembrane region" description="Helical" evidence="2">
    <location>
        <begin position="349"/>
        <end position="368"/>
    </location>
</feature>